<dbReference type="SUPFAM" id="SSF52980">
    <property type="entry name" value="Restriction endonuclease-like"/>
    <property type="match status" value="1"/>
</dbReference>
<dbReference type="EMBL" id="CP001966">
    <property type="protein sequence ID" value="ADG77138.1"/>
    <property type="molecule type" value="Genomic_DNA"/>
</dbReference>
<sequence>MRPTDVGIRSGDLVATATSHEIRTRYRQVYRGVRLPAGAVVGLVERIEAALLLYPHAVLCGWTAAALHGAGYTAGRPIEIWLPARRVRAGIVVRCGAMPDEDVVVREAFPLTTGVRTAIDVVRYAEGDDAVAALDQCFRLDGYGRSVTSRDAVVDYLERHHNLHRSTRVVRALRWADGRAESPPETFTRLLLHRAGLSMFVPQVPVDGGRFRLDLAAEEFQVAVEYDGRDHSDPAQQSLDIARRNTLRHDYGWEVLPITASILRNGREAFLRQTRAALRDRGWRG</sequence>
<accession>D5US71</accession>
<name>D5US71_TSUPD</name>
<dbReference type="HOGENOM" id="CLU_052626_5_2_11"/>
<dbReference type="Gene3D" id="3.40.960.10">
    <property type="entry name" value="VSR Endonuclease"/>
    <property type="match status" value="1"/>
</dbReference>
<evidence type="ECO:0000313" key="1">
    <source>
        <dbReference type="EMBL" id="ADG77138.1"/>
    </source>
</evidence>
<dbReference type="eggNOG" id="COG2852">
    <property type="taxonomic scope" value="Bacteria"/>
</dbReference>
<evidence type="ECO:0008006" key="3">
    <source>
        <dbReference type="Google" id="ProtNLM"/>
    </source>
</evidence>
<gene>
    <name evidence="1" type="ordered locus">Tpau_0497</name>
</gene>
<proteinExistence type="predicted"/>
<dbReference type="AlphaFoldDB" id="D5US71"/>
<dbReference type="Proteomes" id="UP000001213">
    <property type="component" value="Chromosome"/>
</dbReference>
<evidence type="ECO:0000313" key="2">
    <source>
        <dbReference type="Proteomes" id="UP000001213"/>
    </source>
</evidence>
<protein>
    <recommendedName>
        <fullName evidence="3">DUF559 domain-containing protein</fullName>
    </recommendedName>
</protein>
<dbReference type="STRING" id="521096.Tpau_0497"/>
<organism evidence="1 2">
    <name type="scientific">Tsukamurella paurometabola (strain ATCC 8368 / DSM 20162 / CCUG 35730 / CIP 100753 / JCM 10117 / KCTC 9821 / NBRC 16120 / NCIMB 702349 / NCTC 13040)</name>
    <name type="common">Corynebacterium paurometabolum</name>
    <dbReference type="NCBI Taxonomy" id="521096"/>
    <lineage>
        <taxon>Bacteria</taxon>
        <taxon>Bacillati</taxon>
        <taxon>Actinomycetota</taxon>
        <taxon>Actinomycetes</taxon>
        <taxon>Mycobacteriales</taxon>
        <taxon>Tsukamurellaceae</taxon>
        <taxon>Tsukamurella</taxon>
    </lineage>
</organism>
<reference evidence="2" key="1">
    <citation type="submission" date="2010-03" db="EMBL/GenBank/DDBJ databases">
        <title>The complete chromosome of Tsukamurella paurometabola DSM 20162.</title>
        <authorList>
            <consortium name="US DOE Joint Genome Institute (JGI-PGF)"/>
            <person name="Lucas S."/>
            <person name="Copeland A."/>
            <person name="Lapidus A."/>
            <person name="Glavina del Rio T."/>
            <person name="Dalin E."/>
            <person name="Tice H."/>
            <person name="Bruce D."/>
            <person name="Goodwin L."/>
            <person name="Pitluck S."/>
            <person name="Kyrpides N."/>
            <person name="Mavromatis K."/>
            <person name="Ivanova N."/>
            <person name="Mikhailova N."/>
            <person name="Munk A.C."/>
            <person name="Brettin T."/>
            <person name="Detter J.C."/>
            <person name="Tapia R."/>
            <person name="Han C."/>
            <person name="Larimer F."/>
            <person name="Land M."/>
            <person name="Hauser L."/>
            <person name="Markowitz V."/>
            <person name="Cheng J.-F."/>
            <person name="Hugenholtz P."/>
            <person name="Woyke T."/>
            <person name="Wu D."/>
            <person name="Jando M."/>
            <person name="Brambilla E."/>
            <person name="Klenk H.-P."/>
            <person name="Eisen J.A."/>
        </authorList>
    </citation>
    <scope>NUCLEOTIDE SEQUENCE [LARGE SCALE GENOMIC DNA]</scope>
    <source>
        <strain evidence="2">ATCC 8368 / DSM 20162 / CCUG 35730 / CIP 100753 / JCM 10117 / KCTC 9821 / NBRC 16120 / NCIMB 702349 / NCTC 13040</strain>
    </source>
</reference>
<dbReference type="KEGG" id="tpr:Tpau_0497"/>
<reference evidence="1 2" key="2">
    <citation type="journal article" date="2011" name="Stand. Genomic Sci.">
        <title>Complete genome sequence of Tsukamurella paurometabola type strain (no. 33).</title>
        <authorList>
            <person name="Munk A.C."/>
            <person name="Lapidus A."/>
            <person name="Lucas S."/>
            <person name="Nolan M."/>
            <person name="Tice H."/>
            <person name="Cheng J.F."/>
            <person name="Del Rio T.G."/>
            <person name="Goodwin L."/>
            <person name="Pitluck S."/>
            <person name="Liolios K."/>
            <person name="Huntemann M."/>
            <person name="Ivanova N."/>
            <person name="Mavromatis K."/>
            <person name="Mikhailova N."/>
            <person name="Pati A."/>
            <person name="Chen A."/>
            <person name="Palaniappan K."/>
            <person name="Tapia R."/>
            <person name="Han C."/>
            <person name="Land M."/>
            <person name="Hauser L."/>
            <person name="Chang Y.J."/>
            <person name="Jeffries C.D."/>
            <person name="Brettin T."/>
            <person name="Yasawong M."/>
            <person name="Brambilla E.M."/>
            <person name="Rohde M."/>
            <person name="Sikorski J."/>
            <person name="Goker M."/>
            <person name="Detter J.C."/>
            <person name="Woyke T."/>
            <person name="Bristow J."/>
            <person name="Eisen J.A."/>
            <person name="Markowitz V."/>
            <person name="Hugenholtz P."/>
            <person name="Kyrpides N.C."/>
            <person name="Klenk H.P."/>
        </authorList>
    </citation>
    <scope>NUCLEOTIDE SEQUENCE [LARGE SCALE GENOMIC DNA]</scope>
    <source>
        <strain evidence="2">ATCC 8368 / DSM 20162 / CCUG 35730 / CIP 100753 / JCM 10117 / KCTC 9821 / NBRC 16120 / NCIMB 702349 / NCTC 13040</strain>
    </source>
</reference>
<dbReference type="InterPro" id="IPR011335">
    <property type="entry name" value="Restrct_endonuc-II-like"/>
</dbReference>
<keyword evidence="2" id="KW-1185">Reference proteome</keyword>